<dbReference type="InterPro" id="IPR052562">
    <property type="entry name" value="Ketohexokinase-related"/>
</dbReference>
<accession>A0A3D1JG71</accession>
<evidence type="ECO:0000256" key="2">
    <source>
        <dbReference type="ARBA" id="ARBA00022777"/>
    </source>
</evidence>
<dbReference type="EMBL" id="DPBP01000028">
    <property type="protein sequence ID" value="HCE17579.1"/>
    <property type="molecule type" value="Genomic_DNA"/>
</dbReference>
<dbReference type="InterPro" id="IPR029056">
    <property type="entry name" value="Ribokinase-like"/>
</dbReference>
<dbReference type="PROSITE" id="PS00584">
    <property type="entry name" value="PFKB_KINASES_2"/>
    <property type="match status" value="1"/>
</dbReference>
<dbReference type="GO" id="GO:0016301">
    <property type="term" value="F:kinase activity"/>
    <property type="evidence" value="ECO:0007669"/>
    <property type="project" value="UniProtKB-KW"/>
</dbReference>
<dbReference type="Pfam" id="PF00294">
    <property type="entry name" value="PfkB"/>
    <property type="match status" value="1"/>
</dbReference>
<evidence type="ECO:0000313" key="5">
    <source>
        <dbReference type="Proteomes" id="UP000264141"/>
    </source>
</evidence>
<organism evidence="4 5">
    <name type="scientific">Anaerolinea thermolimosa</name>
    <dbReference type="NCBI Taxonomy" id="229919"/>
    <lineage>
        <taxon>Bacteria</taxon>
        <taxon>Bacillati</taxon>
        <taxon>Chloroflexota</taxon>
        <taxon>Anaerolineae</taxon>
        <taxon>Anaerolineales</taxon>
        <taxon>Anaerolineaceae</taxon>
        <taxon>Anaerolinea</taxon>
    </lineage>
</organism>
<keyword evidence="1" id="KW-0808">Transferase</keyword>
<dbReference type="AlphaFoldDB" id="A0A3D1JG71"/>
<feature type="domain" description="Carbohydrate kinase PfkB" evidence="3">
    <location>
        <begin position="30"/>
        <end position="298"/>
    </location>
</feature>
<proteinExistence type="predicted"/>
<dbReference type="InterPro" id="IPR002173">
    <property type="entry name" value="Carboh/pur_kinase_PfkB_CS"/>
</dbReference>
<dbReference type="SUPFAM" id="SSF53613">
    <property type="entry name" value="Ribokinase-like"/>
    <property type="match status" value="1"/>
</dbReference>
<dbReference type="InterPro" id="IPR011611">
    <property type="entry name" value="PfkB_dom"/>
</dbReference>
<dbReference type="STRING" id="229919.GCA_001050195_01740"/>
<keyword evidence="2" id="KW-0418">Kinase</keyword>
<evidence type="ECO:0000313" key="4">
    <source>
        <dbReference type="EMBL" id="HCE17579.1"/>
    </source>
</evidence>
<evidence type="ECO:0000259" key="3">
    <source>
        <dbReference type="Pfam" id="PF00294"/>
    </source>
</evidence>
<evidence type="ECO:0000256" key="1">
    <source>
        <dbReference type="ARBA" id="ARBA00022679"/>
    </source>
</evidence>
<name>A0A3D1JG71_9CHLR</name>
<comment type="caution">
    <text evidence="4">The sequence shown here is derived from an EMBL/GenBank/DDBJ whole genome shotgun (WGS) entry which is preliminary data.</text>
</comment>
<dbReference type="PANTHER" id="PTHR42774:SF3">
    <property type="entry name" value="KETOHEXOKINASE"/>
    <property type="match status" value="1"/>
</dbReference>
<reference evidence="4 5" key="1">
    <citation type="journal article" date="2018" name="Nat. Biotechnol.">
        <title>A standardized bacterial taxonomy based on genome phylogeny substantially revises the tree of life.</title>
        <authorList>
            <person name="Parks D.H."/>
            <person name="Chuvochina M."/>
            <person name="Waite D.W."/>
            <person name="Rinke C."/>
            <person name="Skarshewski A."/>
            <person name="Chaumeil P.A."/>
            <person name="Hugenholtz P."/>
        </authorList>
    </citation>
    <scope>NUCLEOTIDE SEQUENCE [LARGE SCALE GENOMIC DNA]</scope>
    <source>
        <strain evidence="4">UBA8781</strain>
    </source>
</reference>
<dbReference type="PANTHER" id="PTHR42774">
    <property type="entry name" value="PHOSPHOTRANSFERASE SYSTEM TRANSPORT PROTEIN"/>
    <property type="match status" value="1"/>
</dbReference>
<dbReference type="Gene3D" id="3.40.1190.20">
    <property type="match status" value="1"/>
</dbReference>
<sequence>MNASSPRPLQIVGLGMATIDVLVRLTEMPTWEKNTRIEELILDGGGPVGTALVAAARLGARTGFYGTAGNDPTADFKLHLFEKEGIDISHVLRRPLPEPQIILVCVHSQTGERTFFGTPSTGAFPLQPEELDRSYITQAEILHLDGFHPRAAIQAARWMREEGKLVVLDAGKTEAEVSPSIRELIPFVHVLISGDGFSRALTGINDLHQAGQCILSMGPRIYVETLGERGSFTISCDEAFFTPAYPVKVVDTTGAGDVFHGAFLVGLLKRWPLREIARFASAVAAIKCTSLGGRRGIPSLPEVEEFLNRDYLPKENEDASCIHCS</sequence>
<gene>
    <name evidence="4" type="ORF">DEQ80_06945</name>
</gene>
<dbReference type="Proteomes" id="UP000264141">
    <property type="component" value="Unassembled WGS sequence"/>
</dbReference>
<protein>
    <recommendedName>
        <fullName evidence="3">Carbohydrate kinase PfkB domain-containing protein</fullName>
    </recommendedName>
</protein>